<reference evidence="2" key="1">
    <citation type="submission" date="2015-09" db="EMBL/GenBank/DDBJ databases">
        <authorList>
            <person name="Graham D.E."/>
            <person name="Mahan K.M."/>
            <person name="Klingeman D.M."/>
            <person name="Fida T."/>
            <person name="Giannone R.J."/>
            <person name="Hettich R.L."/>
            <person name="Parry R.J."/>
            <person name="Spain J.C."/>
        </authorList>
    </citation>
    <scope>NUCLEOTIDE SEQUENCE [LARGE SCALE GENOMIC DNA]</scope>
    <source>
        <strain evidence="2">JCM 4701</strain>
    </source>
</reference>
<name>A0A2N8PRC5_STRNR</name>
<dbReference type="Proteomes" id="UP000236047">
    <property type="component" value="Unassembled WGS sequence"/>
</dbReference>
<sequence length="233" mass="24602">MTRPAKGVTARLEPCWVQRLSPQPPPWSPLWEGHRPGDGAVYMRVCPHTAGAAFVAAGVFVPGPTFWAATPPPSRTVDPEVLALQAVDRMRLSGPDIQSPAAGRRYLVGMPMWMHAGVSPTTFGPNTASATAGAVTVTATARVTGIRWAMGDGTTVSCPGPGALYKPSYGKRTSPDCGHAYTHTSADQSGSKYTVSATSQWQVDWVGAGQHGQFTMERTSQVRVSVGELQALG</sequence>
<proteinExistence type="predicted"/>
<evidence type="ECO:0008006" key="3">
    <source>
        <dbReference type="Google" id="ProtNLM"/>
    </source>
</evidence>
<keyword evidence="2" id="KW-1185">Reference proteome</keyword>
<dbReference type="EMBL" id="LJSN01000001">
    <property type="protein sequence ID" value="PNE43557.1"/>
    <property type="molecule type" value="Genomic_DNA"/>
</dbReference>
<accession>A0A2N8PRC5</accession>
<gene>
    <name evidence="1" type="ORF">AOB60_00415</name>
</gene>
<evidence type="ECO:0000313" key="2">
    <source>
        <dbReference type="Proteomes" id="UP000236047"/>
    </source>
</evidence>
<dbReference type="AlphaFoldDB" id="A0A2N8PRC5"/>
<comment type="caution">
    <text evidence="1">The sequence shown here is derived from an EMBL/GenBank/DDBJ whole genome shotgun (WGS) entry which is preliminary data.</text>
</comment>
<evidence type="ECO:0000313" key="1">
    <source>
        <dbReference type="EMBL" id="PNE43557.1"/>
    </source>
</evidence>
<protein>
    <recommendedName>
        <fullName evidence="3">ATP/GTP-binding protein</fullName>
    </recommendedName>
</protein>
<organism evidence="1 2">
    <name type="scientific">Streptomyces noursei</name>
    <name type="common">Streptomyces albulus</name>
    <dbReference type="NCBI Taxonomy" id="1971"/>
    <lineage>
        <taxon>Bacteria</taxon>
        <taxon>Bacillati</taxon>
        <taxon>Actinomycetota</taxon>
        <taxon>Actinomycetes</taxon>
        <taxon>Kitasatosporales</taxon>
        <taxon>Streptomycetaceae</taxon>
        <taxon>Streptomyces</taxon>
    </lineage>
</organism>